<name>H6QPL8_PUCGT</name>
<dbReference type="InterPro" id="IPR043502">
    <property type="entry name" value="DNA/RNA_pol_sf"/>
</dbReference>
<dbReference type="RefSeq" id="XP_003890497.1">
    <property type="nucleotide sequence ID" value="XM_003890448.1"/>
</dbReference>
<evidence type="ECO:0000313" key="1">
    <source>
        <dbReference type="EMBL" id="EHS64088.1"/>
    </source>
</evidence>
<dbReference type="InParanoid" id="H6QPL8"/>
<evidence type="ECO:0000313" key="2">
    <source>
        <dbReference type="Proteomes" id="UP000008783"/>
    </source>
</evidence>
<dbReference type="Proteomes" id="UP000008783">
    <property type="component" value="Unassembled WGS sequence"/>
</dbReference>
<dbReference type="VEuPathDB" id="FungiDB:PGTG_20791"/>
<dbReference type="InterPro" id="IPR052055">
    <property type="entry name" value="Hepadnavirus_pol/RT"/>
</dbReference>
<dbReference type="KEGG" id="pgr:PGTG_20791"/>
<dbReference type="HOGENOM" id="CLU_003292_8_2_1"/>
<dbReference type="PANTHER" id="PTHR33050">
    <property type="entry name" value="REVERSE TRANSCRIPTASE DOMAIN-CONTAINING PROTEIN"/>
    <property type="match status" value="1"/>
</dbReference>
<sequence length="532" mass="61714">MNIQAWELTLTEYGLSFEFNDVLEGFRIGFDQGIPQHTIPGLRYYTPDNHSSSEKVKSKVEESIKKELLAKRMFGPFTLNQVMKKFEFFRSNPLGAVVNGDGAIRPINDLSFPRYDPVVRSVNSFVNKHDFETTWDDFRVVSEFFAKDKRKMELALFDWEKAYRQIPTRMDQWKFLLVKDFNGEFLLDTRITFGGVAGCGSFGRPADAWKQIMKKRFKLLNIFRWVDDNLFIRLQGDDISMEKIVEFSTELGVLTNKEKYSPFQDEQKFIGFIWNGIQKTVRLPDRKIEKRISQIMPFLEEKATFDYEDVEILIGRLNHVAYILPHLKCHLCSLYRWLISWRMRKARRPTPPDALEDLSLWVATLKSFEHTRIINYGPPVDIGWVGDASTSFGIGILIGKRWAQFKLHDPKSNPLRISYLETVAIRLGLLMVLKLRTQRGKTLMVWTDNTTTENGINNKKSRDCMANAEWMKIQKILIQEGVELQAKRVSSKDNKADALSRGIRSGQHVKQQLVIEIPPDLKGILSQVVFII</sequence>
<dbReference type="SUPFAM" id="SSF56672">
    <property type="entry name" value="DNA/RNA polymerases"/>
    <property type="match status" value="1"/>
</dbReference>
<proteinExistence type="predicted"/>
<dbReference type="AlphaFoldDB" id="H6QPL8"/>
<gene>
    <name evidence="1" type="ORF">PGTG_20791</name>
</gene>
<protein>
    <recommendedName>
        <fullName evidence="3">Reverse transcriptase domain-containing protein</fullName>
    </recommendedName>
</protein>
<keyword evidence="2" id="KW-1185">Reference proteome</keyword>
<dbReference type="PANTHER" id="PTHR33050:SF7">
    <property type="entry name" value="RIBONUCLEASE H"/>
    <property type="match status" value="1"/>
</dbReference>
<accession>H6QPL8</accession>
<organism evidence="1 2">
    <name type="scientific">Puccinia graminis f. sp. tritici (strain CRL 75-36-700-3 / race SCCL)</name>
    <name type="common">Black stem rust fungus</name>
    <dbReference type="NCBI Taxonomy" id="418459"/>
    <lineage>
        <taxon>Eukaryota</taxon>
        <taxon>Fungi</taxon>
        <taxon>Dikarya</taxon>
        <taxon>Basidiomycota</taxon>
        <taxon>Pucciniomycotina</taxon>
        <taxon>Pucciniomycetes</taxon>
        <taxon>Pucciniales</taxon>
        <taxon>Pucciniaceae</taxon>
        <taxon>Puccinia</taxon>
    </lineage>
</organism>
<evidence type="ECO:0008006" key="3">
    <source>
        <dbReference type="Google" id="ProtNLM"/>
    </source>
</evidence>
<dbReference type="OrthoDB" id="5149081at2759"/>
<dbReference type="GeneID" id="13542968"/>
<reference evidence="2" key="1">
    <citation type="journal article" date="2011" name="Proc. Natl. Acad. Sci. U.S.A.">
        <title>Obligate biotrophy features unraveled by the genomic analysis of rust fungi.</title>
        <authorList>
            <person name="Duplessis S."/>
            <person name="Cuomo C.A."/>
            <person name="Lin Y.-C."/>
            <person name="Aerts A."/>
            <person name="Tisserant E."/>
            <person name="Veneault-Fourrey C."/>
            <person name="Joly D.L."/>
            <person name="Hacquard S."/>
            <person name="Amselem J."/>
            <person name="Cantarel B.L."/>
            <person name="Chiu R."/>
            <person name="Coutinho P.M."/>
            <person name="Feau N."/>
            <person name="Field M."/>
            <person name="Frey P."/>
            <person name="Gelhaye E."/>
            <person name="Goldberg J."/>
            <person name="Grabherr M.G."/>
            <person name="Kodira C.D."/>
            <person name="Kohler A."/>
            <person name="Kuees U."/>
            <person name="Lindquist E.A."/>
            <person name="Lucas S.M."/>
            <person name="Mago R."/>
            <person name="Mauceli E."/>
            <person name="Morin E."/>
            <person name="Murat C."/>
            <person name="Pangilinan J.L."/>
            <person name="Park R."/>
            <person name="Pearson M."/>
            <person name="Quesneville H."/>
            <person name="Rouhier N."/>
            <person name="Sakthikumar S."/>
            <person name="Salamov A.A."/>
            <person name="Schmutz J."/>
            <person name="Selles B."/>
            <person name="Shapiro H."/>
            <person name="Tanguay P."/>
            <person name="Tuskan G.A."/>
            <person name="Henrissat B."/>
            <person name="Van de Peer Y."/>
            <person name="Rouze P."/>
            <person name="Ellis J.G."/>
            <person name="Dodds P.N."/>
            <person name="Schein J.E."/>
            <person name="Zhong S."/>
            <person name="Hamelin R.C."/>
            <person name="Grigoriev I.V."/>
            <person name="Szabo L.J."/>
            <person name="Martin F."/>
        </authorList>
    </citation>
    <scope>NUCLEOTIDE SEQUENCE [LARGE SCALE GENOMIC DNA]</scope>
    <source>
        <strain evidence="2">CRL 75-36-700-3 / race SCCL</strain>
    </source>
</reference>
<dbReference type="EMBL" id="DS178266">
    <property type="protein sequence ID" value="EHS64088.1"/>
    <property type="molecule type" value="Genomic_DNA"/>
</dbReference>